<dbReference type="Gramene" id="OIW05269">
    <property type="protein sequence ID" value="OIW05269"/>
    <property type="gene ID" value="TanjilG_03658"/>
</dbReference>
<evidence type="ECO:0000256" key="3">
    <source>
        <dbReference type="ARBA" id="ARBA00012980"/>
    </source>
</evidence>
<sequence>MASNLNCSIEGNKKECRGALIVLEGLDRSGKSSQCSRLVSYLEGQGIHAELWRFPDRTTNVGQMLSAYLTNASQLDDHTIHLLFSANRWEKRSLMENKLKTGTTLIVDRYSYSGVAFSAAKGLDIQWCKAPEIGLLAPDLVAYLDISPEKAAERGGYGNERYEKLEFQKKVAESYRALHDVSWKVVDACQPIEDVEKELQEVVVDCVTECHKGKPISTLWYQ</sequence>
<feature type="domain" description="Thymidylate kinase-like" evidence="10">
    <location>
        <begin position="23"/>
        <end position="198"/>
    </location>
</feature>
<keyword evidence="7" id="KW-0547">Nucleotide-binding</keyword>
<keyword evidence="8" id="KW-0418">Kinase</keyword>
<dbReference type="Gene3D" id="3.40.50.300">
    <property type="entry name" value="P-loop containing nucleotide triphosphate hydrolases"/>
    <property type="match status" value="1"/>
</dbReference>
<protein>
    <recommendedName>
        <fullName evidence="4">Thymidylate kinase</fullName>
        <ecNumber evidence="3">2.7.4.9</ecNumber>
    </recommendedName>
</protein>
<evidence type="ECO:0000256" key="7">
    <source>
        <dbReference type="ARBA" id="ARBA00022741"/>
    </source>
</evidence>
<dbReference type="GO" id="GO:0005829">
    <property type="term" value="C:cytosol"/>
    <property type="evidence" value="ECO:0007669"/>
    <property type="project" value="TreeGrafter"/>
</dbReference>
<dbReference type="CDD" id="cd01672">
    <property type="entry name" value="TMPK"/>
    <property type="match status" value="1"/>
</dbReference>
<evidence type="ECO:0000256" key="1">
    <source>
        <dbReference type="ARBA" id="ARBA00004992"/>
    </source>
</evidence>
<evidence type="ECO:0000313" key="12">
    <source>
        <dbReference type="Proteomes" id="UP000188354"/>
    </source>
</evidence>
<dbReference type="PROSITE" id="PS01331">
    <property type="entry name" value="THYMIDYLATE_KINASE"/>
    <property type="match status" value="1"/>
</dbReference>
<evidence type="ECO:0000256" key="5">
    <source>
        <dbReference type="ARBA" id="ARBA00022679"/>
    </source>
</evidence>
<evidence type="ECO:0000313" key="11">
    <source>
        <dbReference type="EMBL" id="OIW05269.1"/>
    </source>
</evidence>
<evidence type="ECO:0000256" key="4">
    <source>
        <dbReference type="ARBA" id="ARBA00017144"/>
    </source>
</evidence>
<keyword evidence="6" id="KW-0545">Nucleotide biosynthesis</keyword>
<dbReference type="EC" id="2.7.4.9" evidence="3"/>
<keyword evidence="9" id="KW-0067">ATP-binding</keyword>
<proteinExistence type="inferred from homology"/>
<comment type="pathway">
    <text evidence="1">Pyrimidine metabolism; dTTP biosynthesis.</text>
</comment>
<evidence type="ECO:0000256" key="2">
    <source>
        <dbReference type="ARBA" id="ARBA00009776"/>
    </source>
</evidence>
<dbReference type="InterPro" id="IPR018094">
    <property type="entry name" value="Thymidylate_kinase"/>
</dbReference>
<evidence type="ECO:0000256" key="9">
    <source>
        <dbReference type="ARBA" id="ARBA00022840"/>
    </source>
</evidence>
<dbReference type="InterPro" id="IPR018095">
    <property type="entry name" value="Thymidylate_kin_CS"/>
</dbReference>
<dbReference type="EMBL" id="CM007369">
    <property type="protein sequence ID" value="OIW05269.1"/>
    <property type="molecule type" value="Genomic_DNA"/>
</dbReference>
<dbReference type="GO" id="GO:0006233">
    <property type="term" value="P:dTDP biosynthetic process"/>
    <property type="evidence" value="ECO:0007669"/>
    <property type="project" value="InterPro"/>
</dbReference>
<reference evidence="11 12" key="1">
    <citation type="journal article" date="2017" name="Plant Biotechnol. J.">
        <title>A comprehensive draft genome sequence for lupin (Lupinus angustifolius), an emerging health food: insights into plant-microbe interactions and legume evolution.</title>
        <authorList>
            <person name="Hane J.K."/>
            <person name="Ming Y."/>
            <person name="Kamphuis L.G."/>
            <person name="Nelson M.N."/>
            <person name="Garg G."/>
            <person name="Atkins C.A."/>
            <person name="Bayer P.E."/>
            <person name="Bravo A."/>
            <person name="Bringans S."/>
            <person name="Cannon S."/>
            <person name="Edwards D."/>
            <person name="Foley R."/>
            <person name="Gao L.L."/>
            <person name="Harrison M.J."/>
            <person name="Huang W."/>
            <person name="Hurgobin B."/>
            <person name="Li S."/>
            <person name="Liu C.W."/>
            <person name="McGrath A."/>
            <person name="Morahan G."/>
            <person name="Murray J."/>
            <person name="Weller J."/>
            <person name="Jian J."/>
            <person name="Singh K.B."/>
        </authorList>
    </citation>
    <scope>NUCLEOTIDE SEQUENCE [LARGE SCALE GENOMIC DNA]</scope>
    <source>
        <strain evidence="12">cv. Tanjil</strain>
        <tissue evidence="11">Whole plant</tissue>
    </source>
</reference>
<dbReference type="HAMAP" id="MF_00165">
    <property type="entry name" value="Thymidylate_kinase"/>
    <property type="match status" value="1"/>
</dbReference>
<organism evidence="11 12">
    <name type="scientific">Lupinus angustifolius</name>
    <name type="common">Narrow-leaved blue lupine</name>
    <dbReference type="NCBI Taxonomy" id="3871"/>
    <lineage>
        <taxon>Eukaryota</taxon>
        <taxon>Viridiplantae</taxon>
        <taxon>Streptophyta</taxon>
        <taxon>Embryophyta</taxon>
        <taxon>Tracheophyta</taxon>
        <taxon>Spermatophyta</taxon>
        <taxon>Magnoliopsida</taxon>
        <taxon>eudicotyledons</taxon>
        <taxon>Gunneridae</taxon>
        <taxon>Pentapetalae</taxon>
        <taxon>rosids</taxon>
        <taxon>fabids</taxon>
        <taxon>Fabales</taxon>
        <taxon>Fabaceae</taxon>
        <taxon>Papilionoideae</taxon>
        <taxon>50 kb inversion clade</taxon>
        <taxon>genistoids sensu lato</taxon>
        <taxon>core genistoids</taxon>
        <taxon>Genisteae</taxon>
        <taxon>Lupinus</taxon>
    </lineage>
</organism>
<dbReference type="GO" id="GO:0006235">
    <property type="term" value="P:dTTP biosynthetic process"/>
    <property type="evidence" value="ECO:0007669"/>
    <property type="project" value="TreeGrafter"/>
</dbReference>
<gene>
    <name evidence="11" type="ORF">TanjilG_03658</name>
</gene>
<dbReference type="FunFam" id="3.40.50.300:FF:000679">
    <property type="entry name" value="Thymidylate kinase"/>
    <property type="match status" value="1"/>
</dbReference>
<accession>A0A1J7HU34</accession>
<dbReference type="SUPFAM" id="SSF52540">
    <property type="entry name" value="P-loop containing nucleoside triphosphate hydrolases"/>
    <property type="match status" value="1"/>
</dbReference>
<comment type="similarity">
    <text evidence="2">Belongs to the thymidylate kinase family.</text>
</comment>
<dbReference type="GO" id="GO:0005524">
    <property type="term" value="F:ATP binding"/>
    <property type="evidence" value="ECO:0007669"/>
    <property type="project" value="UniProtKB-KW"/>
</dbReference>
<dbReference type="GO" id="GO:0004798">
    <property type="term" value="F:dTMP kinase activity"/>
    <property type="evidence" value="ECO:0007669"/>
    <property type="project" value="UniProtKB-EC"/>
</dbReference>
<dbReference type="Proteomes" id="UP000188354">
    <property type="component" value="Chromosome LG09"/>
</dbReference>
<keyword evidence="12" id="KW-1185">Reference proteome</keyword>
<dbReference type="PANTHER" id="PTHR10344">
    <property type="entry name" value="THYMIDYLATE KINASE"/>
    <property type="match status" value="1"/>
</dbReference>
<dbReference type="GO" id="GO:0005739">
    <property type="term" value="C:mitochondrion"/>
    <property type="evidence" value="ECO:0007669"/>
    <property type="project" value="TreeGrafter"/>
</dbReference>
<dbReference type="AlphaFoldDB" id="A0A1J7HU34"/>
<dbReference type="OMA" id="YWHQFDA"/>
<dbReference type="OrthoDB" id="425602at2759"/>
<dbReference type="GO" id="GO:0005634">
    <property type="term" value="C:nucleus"/>
    <property type="evidence" value="ECO:0007669"/>
    <property type="project" value="TreeGrafter"/>
</dbReference>
<dbReference type="NCBIfam" id="TIGR00041">
    <property type="entry name" value="DTMP_kinase"/>
    <property type="match status" value="1"/>
</dbReference>
<dbReference type="Pfam" id="PF02223">
    <property type="entry name" value="Thymidylate_kin"/>
    <property type="match status" value="1"/>
</dbReference>
<dbReference type="STRING" id="3871.A0A1J7HU34"/>
<dbReference type="GO" id="GO:0006227">
    <property type="term" value="P:dUDP biosynthetic process"/>
    <property type="evidence" value="ECO:0007669"/>
    <property type="project" value="TreeGrafter"/>
</dbReference>
<evidence type="ECO:0000256" key="8">
    <source>
        <dbReference type="ARBA" id="ARBA00022777"/>
    </source>
</evidence>
<keyword evidence="5" id="KW-0808">Transferase</keyword>
<dbReference type="InterPro" id="IPR027417">
    <property type="entry name" value="P-loop_NTPase"/>
</dbReference>
<dbReference type="GO" id="GO:0004550">
    <property type="term" value="F:nucleoside diphosphate kinase activity"/>
    <property type="evidence" value="ECO:0007669"/>
    <property type="project" value="TreeGrafter"/>
</dbReference>
<evidence type="ECO:0000256" key="6">
    <source>
        <dbReference type="ARBA" id="ARBA00022727"/>
    </source>
</evidence>
<evidence type="ECO:0000259" key="10">
    <source>
        <dbReference type="Pfam" id="PF02223"/>
    </source>
</evidence>
<dbReference type="InterPro" id="IPR039430">
    <property type="entry name" value="Thymidylate_kin-like_dom"/>
</dbReference>
<dbReference type="PANTHER" id="PTHR10344:SF1">
    <property type="entry name" value="THYMIDYLATE KINASE"/>
    <property type="match status" value="1"/>
</dbReference>
<name>A0A1J7HU34_LUPAN</name>